<evidence type="ECO:0000313" key="1">
    <source>
        <dbReference type="EMBL" id="SOQ40600.1"/>
    </source>
</evidence>
<dbReference type="AlphaFoldDB" id="A0A2H1VID5"/>
<sequence>MNLTGSFNVVVTRLDICHGPKRNDCTNIHATIKNNVSLDVDVVVTENMSPNKAKVFAISNGNEMMRLQLSKPCENLFVNPILTNLVNLTKNCIVKKGHYKFSLNYEEILRAYYGGLHLYGLYTFKSILYGDQCNFSCTIIEVQISRT</sequence>
<name>A0A2H1VID5_SPOFR</name>
<dbReference type="EMBL" id="ODYU01002733">
    <property type="protein sequence ID" value="SOQ40600.1"/>
    <property type="molecule type" value="Genomic_DNA"/>
</dbReference>
<protein>
    <submittedName>
        <fullName evidence="1">SFRICE_004315</fullName>
    </submittedName>
</protein>
<accession>A0A2H1VID5</accession>
<gene>
    <name evidence="1" type="ORF">SFRICE_004315</name>
</gene>
<reference evidence="1" key="1">
    <citation type="submission" date="2016-07" db="EMBL/GenBank/DDBJ databases">
        <authorList>
            <person name="Bretaudeau A."/>
        </authorList>
    </citation>
    <scope>NUCLEOTIDE SEQUENCE</scope>
    <source>
        <strain evidence="1">Rice</strain>
        <tissue evidence="1">Whole body</tissue>
    </source>
</reference>
<organism evidence="1">
    <name type="scientific">Spodoptera frugiperda</name>
    <name type="common">Fall armyworm</name>
    <dbReference type="NCBI Taxonomy" id="7108"/>
    <lineage>
        <taxon>Eukaryota</taxon>
        <taxon>Metazoa</taxon>
        <taxon>Ecdysozoa</taxon>
        <taxon>Arthropoda</taxon>
        <taxon>Hexapoda</taxon>
        <taxon>Insecta</taxon>
        <taxon>Pterygota</taxon>
        <taxon>Neoptera</taxon>
        <taxon>Endopterygota</taxon>
        <taxon>Lepidoptera</taxon>
        <taxon>Glossata</taxon>
        <taxon>Ditrysia</taxon>
        <taxon>Noctuoidea</taxon>
        <taxon>Noctuidae</taxon>
        <taxon>Amphipyrinae</taxon>
        <taxon>Spodoptera</taxon>
    </lineage>
</organism>
<proteinExistence type="predicted"/>